<feature type="transmembrane region" description="Helical" evidence="1">
    <location>
        <begin position="35"/>
        <end position="60"/>
    </location>
</feature>
<keyword evidence="1" id="KW-1133">Transmembrane helix</keyword>
<feature type="transmembrane region" description="Helical" evidence="1">
    <location>
        <begin position="86"/>
        <end position="116"/>
    </location>
</feature>
<gene>
    <name evidence="2" type="ORF">BBK82_29865</name>
</gene>
<evidence type="ECO:0000256" key="1">
    <source>
        <dbReference type="SAM" id="Phobius"/>
    </source>
</evidence>
<dbReference type="AlphaFoldDB" id="A0A1B2HPJ4"/>
<sequence>MEGWVEPSSIGRASREPLRDRFRRWWRGRFRHTGLVYWLVTQGYLVLIVCAVLFCFNGFVLGWDKAYEISALISSPWDVAAESRHAWVWFPALLLSIAGWLVVTGFAGAVAGYMVINATSNRSPGSKGDRLGPLPTGNIPRLASLQYSRHGHEIPPYFALRFAMRHEGDWRQAQDHWERMVMHFLRTDGFDGGDGPGSVMRQAVTYTSYFLHGLSGRCPECHGPAHDGTDD</sequence>
<organism evidence="2 3">
    <name type="scientific">Lentzea guizhouensis</name>
    <dbReference type="NCBI Taxonomy" id="1586287"/>
    <lineage>
        <taxon>Bacteria</taxon>
        <taxon>Bacillati</taxon>
        <taxon>Actinomycetota</taxon>
        <taxon>Actinomycetes</taxon>
        <taxon>Pseudonocardiales</taxon>
        <taxon>Pseudonocardiaceae</taxon>
        <taxon>Lentzea</taxon>
    </lineage>
</organism>
<proteinExistence type="predicted"/>
<keyword evidence="3" id="KW-1185">Reference proteome</keyword>
<evidence type="ECO:0000313" key="3">
    <source>
        <dbReference type="Proteomes" id="UP000093053"/>
    </source>
</evidence>
<evidence type="ECO:0000313" key="2">
    <source>
        <dbReference type="EMBL" id="ANZ39626.1"/>
    </source>
</evidence>
<dbReference type="Proteomes" id="UP000093053">
    <property type="component" value="Chromosome"/>
</dbReference>
<keyword evidence="1" id="KW-0812">Transmembrane</keyword>
<dbReference type="Pfam" id="PF19832">
    <property type="entry name" value="DUF6313"/>
    <property type="match status" value="1"/>
</dbReference>
<name>A0A1B2HPJ4_9PSEU</name>
<dbReference type="InterPro" id="IPR046280">
    <property type="entry name" value="DUF6313"/>
</dbReference>
<accession>A0A1B2HPJ4</accession>
<protein>
    <submittedName>
        <fullName evidence="2">Uncharacterized protein</fullName>
    </submittedName>
</protein>
<dbReference type="KEGG" id="led:BBK82_29865"/>
<reference evidence="2 3" key="1">
    <citation type="submission" date="2016-07" db="EMBL/GenBank/DDBJ databases">
        <title>Complete genome sequence of the Lentzea guizhouensis DHS C013.</title>
        <authorList>
            <person name="Cao C."/>
        </authorList>
    </citation>
    <scope>NUCLEOTIDE SEQUENCE [LARGE SCALE GENOMIC DNA]</scope>
    <source>
        <strain evidence="2 3">DHS C013</strain>
    </source>
</reference>
<dbReference type="EMBL" id="CP016793">
    <property type="protein sequence ID" value="ANZ39626.1"/>
    <property type="molecule type" value="Genomic_DNA"/>
</dbReference>
<keyword evidence="1" id="KW-0472">Membrane</keyword>
<dbReference type="STRING" id="1586287.BBK82_29865"/>